<organism evidence="3 4">
    <name type="scientific">Pseudomicrostroma glucosiphilum</name>
    <dbReference type="NCBI Taxonomy" id="1684307"/>
    <lineage>
        <taxon>Eukaryota</taxon>
        <taxon>Fungi</taxon>
        <taxon>Dikarya</taxon>
        <taxon>Basidiomycota</taxon>
        <taxon>Ustilaginomycotina</taxon>
        <taxon>Exobasidiomycetes</taxon>
        <taxon>Microstromatales</taxon>
        <taxon>Microstromatales incertae sedis</taxon>
        <taxon>Pseudomicrostroma</taxon>
    </lineage>
</organism>
<dbReference type="Proteomes" id="UP000245942">
    <property type="component" value="Unassembled WGS sequence"/>
</dbReference>
<feature type="compositionally biased region" description="Low complexity" evidence="1">
    <location>
        <begin position="72"/>
        <end position="83"/>
    </location>
</feature>
<evidence type="ECO:0000313" key="4">
    <source>
        <dbReference type="Proteomes" id="UP000245942"/>
    </source>
</evidence>
<feature type="region of interest" description="Disordered" evidence="1">
    <location>
        <begin position="202"/>
        <end position="243"/>
    </location>
</feature>
<feature type="region of interest" description="Disordered" evidence="1">
    <location>
        <begin position="449"/>
        <end position="495"/>
    </location>
</feature>
<feature type="compositionally biased region" description="Basic and acidic residues" evidence="1">
    <location>
        <begin position="449"/>
        <end position="476"/>
    </location>
</feature>
<evidence type="ECO:0000259" key="2">
    <source>
        <dbReference type="PROSITE" id="PS50828"/>
    </source>
</evidence>
<protein>
    <recommendedName>
        <fullName evidence="2">Smr domain-containing protein</fullName>
    </recommendedName>
</protein>
<dbReference type="InterPro" id="IPR052772">
    <property type="entry name" value="Endo/PolyKinase_Domain-Protein"/>
</dbReference>
<proteinExistence type="predicted"/>
<feature type="region of interest" description="Disordered" evidence="1">
    <location>
        <begin position="541"/>
        <end position="586"/>
    </location>
</feature>
<name>A0A316U948_9BASI</name>
<accession>A0A316U948</accession>
<dbReference type="STRING" id="1684307.A0A316U948"/>
<dbReference type="GO" id="GO:0005634">
    <property type="term" value="C:nucleus"/>
    <property type="evidence" value="ECO:0007669"/>
    <property type="project" value="TreeGrafter"/>
</dbReference>
<dbReference type="OrthoDB" id="4080456at2759"/>
<feature type="compositionally biased region" description="Polar residues" evidence="1">
    <location>
        <begin position="285"/>
        <end position="310"/>
    </location>
</feature>
<dbReference type="PANTHER" id="PTHR46535:SF1">
    <property type="entry name" value="NEDD4-BINDING PROTEIN 2"/>
    <property type="match status" value="1"/>
</dbReference>
<dbReference type="PROSITE" id="PS50828">
    <property type="entry name" value="SMR"/>
    <property type="match status" value="1"/>
</dbReference>
<evidence type="ECO:0000256" key="1">
    <source>
        <dbReference type="SAM" id="MobiDB-lite"/>
    </source>
</evidence>
<dbReference type="Gene3D" id="3.30.1370.110">
    <property type="match status" value="1"/>
</dbReference>
<keyword evidence="4" id="KW-1185">Reference proteome</keyword>
<dbReference type="GO" id="GO:0004519">
    <property type="term" value="F:endonuclease activity"/>
    <property type="evidence" value="ECO:0007669"/>
    <property type="project" value="TreeGrafter"/>
</dbReference>
<feature type="domain" description="Smr" evidence="2">
    <location>
        <begin position="687"/>
        <end position="766"/>
    </location>
</feature>
<dbReference type="PANTHER" id="PTHR46535">
    <property type="entry name" value="NEDD4-BINDING PROTEIN 2"/>
    <property type="match status" value="1"/>
</dbReference>
<dbReference type="InterPro" id="IPR002625">
    <property type="entry name" value="Smr_dom"/>
</dbReference>
<feature type="region of interest" description="Disordered" evidence="1">
    <location>
        <begin position="264"/>
        <end position="314"/>
    </location>
</feature>
<dbReference type="RefSeq" id="XP_025346675.1">
    <property type="nucleotide sequence ID" value="XM_025494448.1"/>
</dbReference>
<evidence type="ECO:0000313" key="3">
    <source>
        <dbReference type="EMBL" id="PWN19515.1"/>
    </source>
</evidence>
<dbReference type="AlphaFoldDB" id="A0A316U948"/>
<feature type="compositionally biased region" description="Polar residues" evidence="1">
    <location>
        <begin position="208"/>
        <end position="218"/>
    </location>
</feature>
<dbReference type="EMBL" id="KZ819331">
    <property type="protein sequence ID" value="PWN19515.1"/>
    <property type="molecule type" value="Genomic_DNA"/>
</dbReference>
<dbReference type="Pfam" id="PF01713">
    <property type="entry name" value="Smr"/>
    <property type="match status" value="1"/>
</dbReference>
<dbReference type="GeneID" id="37016182"/>
<feature type="region of interest" description="Disordered" evidence="1">
    <location>
        <begin position="40"/>
        <end position="85"/>
    </location>
</feature>
<gene>
    <name evidence="3" type="ORF">BCV69DRAFT_300339</name>
</gene>
<reference evidence="3 4" key="1">
    <citation type="journal article" date="2018" name="Mol. Biol. Evol.">
        <title>Broad Genomic Sampling Reveals a Smut Pathogenic Ancestry of the Fungal Clade Ustilaginomycotina.</title>
        <authorList>
            <person name="Kijpornyongpan T."/>
            <person name="Mondo S.J."/>
            <person name="Barry K."/>
            <person name="Sandor L."/>
            <person name="Lee J."/>
            <person name="Lipzen A."/>
            <person name="Pangilinan J."/>
            <person name="LaButti K."/>
            <person name="Hainaut M."/>
            <person name="Henrissat B."/>
            <person name="Grigoriev I.V."/>
            <person name="Spatafora J.W."/>
            <person name="Aime M.C."/>
        </authorList>
    </citation>
    <scope>NUCLEOTIDE SEQUENCE [LARGE SCALE GENOMIC DNA]</scope>
    <source>
        <strain evidence="3 4">MCA 4718</strain>
    </source>
</reference>
<feature type="region of interest" description="Disordered" evidence="1">
    <location>
        <begin position="115"/>
        <end position="148"/>
    </location>
</feature>
<sequence length="768" mass="81260">MADLQAQLEVLYCPPLDASLVAAIANDEGQTLQSAREVLDALAADAGPSSSSTPPRSPEDLSPRQADTGSVTPGSSSDATSTTAVDIDRMLDEFHLSEKLDHGEDEDARAANLKLTDDEEEPSEGESEHADVSKRGTSLQRTKDDGIKVLSSGGGSDSLAFLSHAFPTRTPEFLEETLADCRGDVGMTIDTLMAIDLVEREEMEDTFSSETKQSSTSTPEKKGLDYDALAEGSRNVKGKKGRAMRKKAHEDLMRSMGQEVLQPRKGHQTKVTLGDVRQGAKSLPMSASRSTRSSKGNVSSHDYAAQQPTEDLTDEELAKRLAKEEDPTAGEAVKDNQWLLTSSVLAQLSTLLDVPPQSVASAYNKASFNLHIAVGRVIDASAAEYPTLDSLDEAGSAPSGTAKALVDSLAALAGKSVVMAELALRSTKGRQDAALDLLNLMDVVRDAAGGEKPDELDPLGRLRDGGDVLLPEKKQTADASSDRAGMSVNVDPLPGESVDLKTLDAARRAGGFARATVAGRNGAPTGQDRAMASLREGTTATISFPPSSAATSSSSGSNSIPNATQLMFSEPSYSPSSPARSSRPLSLRQREELISHYRSLAAEYQTRRNTSLVQAGSAWRSASGTNATRGAAFYYADEARRLEAKSRAWSLKAAEELVEYRKAGGGGAGAARYGGDEGRGGAREGVVDLHGVTVREALSIVNAELNAWWGLPSRSRTSSLTIITGAGRHSPNQVAILTPSVAKWLARQGWRAEVDKSRGVIVVRGLGA</sequence>
<dbReference type="SMART" id="SM00463">
    <property type="entry name" value="SMR"/>
    <property type="match status" value="1"/>
</dbReference>
<dbReference type="CDD" id="cd14279">
    <property type="entry name" value="CUE"/>
    <property type="match status" value="1"/>
</dbReference>
<dbReference type="SUPFAM" id="SSF160443">
    <property type="entry name" value="SMR domain-like"/>
    <property type="match status" value="1"/>
</dbReference>
<dbReference type="InterPro" id="IPR036063">
    <property type="entry name" value="Smr_dom_sf"/>
</dbReference>